<feature type="compositionally biased region" description="Low complexity" evidence="1">
    <location>
        <begin position="184"/>
        <end position="205"/>
    </location>
</feature>
<protein>
    <submittedName>
        <fullName evidence="2">Uncharacterized protein</fullName>
    </submittedName>
</protein>
<feature type="region of interest" description="Disordered" evidence="1">
    <location>
        <begin position="20"/>
        <end position="64"/>
    </location>
</feature>
<reference evidence="2 3" key="1">
    <citation type="submission" date="2014-05" db="EMBL/GenBank/DDBJ databases">
        <title>Draft Genome Sequence of Kitasatospora cheerisanensis KCTC 2395.</title>
        <authorList>
            <person name="Nam D.H."/>
        </authorList>
    </citation>
    <scope>NUCLEOTIDE SEQUENCE [LARGE SCALE GENOMIC DNA]</scope>
    <source>
        <strain evidence="2 3">KCTC 2395</strain>
    </source>
</reference>
<feature type="compositionally biased region" description="Basic and acidic residues" evidence="1">
    <location>
        <begin position="238"/>
        <end position="252"/>
    </location>
</feature>
<dbReference type="Proteomes" id="UP000027178">
    <property type="component" value="Unassembled WGS sequence"/>
</dbReference>
<feature type="compositionally biased region" description="Basic residues" evidence="1">
    <location>
        <begin position="134"/>
        <end position="151"/>
    </location>
</feature>
<evidence type="ECO:0000313" key="2">
    <source>
        <dbReference type="EMBL" id="KDN87354.1"/>
    </source>
</evidence>
<evidence type="ECO:0000256" key="1">
    <source>
        <dbReference type="SAM" id="MobiDB-lite"/>
    </source>
</evidence>
<feature type="compositionally biased region" description="Basic and acidic residues" evidence="1">
    <location>
        <begin position="23"/>
        <end position="38"/>
    </location>
</feature>
<proteinExistence type="predicted"/>
<organism evidence="2 3">
    <name type="scientific">Kitasatospora cheerisanensis KCTC 2395</name>
    <dbReference type="NCBI Taxonomy" id="1348663"/>
    <lineage>
        <taxon>Bacteria</taxon>
        <taxon>Bacillati</taxon>
        <taxon>Actinomycetota</taxon>
        <taxon>Actinomycetes</taxon>
        <taxon>Kitasatosporales</taxon>
        <taxon>Streptomycetaceae</taxon>
        <taxon>Kitasatospora</taxon>
    </lineage>
</organism>
<accession>A0A066Z531</accession>
<sequence length="346" mass="38916">MLGRVGERLRDGEVRHRLHRRRDGAERADLQVRVDRRPGGQRGQRTGESAIGEDRRVDRPDHRPQFGHRVLGALLRLRQQLRHQLRLLVQQFAGHAEPHRDRHQPGLRAVVQVPFDAAQFGAVRVHRVGPGLGQRRHLPGQPFRRRRRQQRRAQPGVLTRQQGHRPVRGRGERRQLRRPRRQRAAPPGQRYAPAEAARPGAGRQRPPQRDRHGRGHRVARAQHRERTARQAAGGARDQPGRHPPPADRDRPGRLRLPQPFGAGTLPTGPATSGTRDEQHRQRDQGGHGRRERGQQVPEAAPRGRPAVVSEVFHSGKSEPSSPGPALQQAAPFSHQPGVPTGHRGHA</sequence>
<evidence type="ECO:0000313" key="3">
    <source>
        <dbReference type="Proteomes" id="UP000027178"/>
    </source>
</evidence>
<name>A0A066Z531_9ACTN</name>
<comment type="caution">
    <text evidence="2">The sequence shown here is derived from an EMBL/GenBank/DDBJ whole genome shotgun (WGS) entry which is preliminary data.</text>
</comment>
<feature type="compositionally biased region" description="Basic and acidic residues" evidence="1">
    <location>
        <begin position="52"/>
        <end position="64"/>
    </location>
</feature>
<dbReference type="EMBL" id="JNBY01000038">
    <property type="protein sequence ID" value="KDN87354.1"/>
    <property type="molecule type" value="Genomic_DNA"/>
</dbReference>
<dbReference type="AlphaFoldDB" id="A0A066Z531"/>
<feature type="region of interest" description="Disordered" evidence="1">
    <location>
        <begin position="127"/>
        <end position="346"/>
    </location>
</feature>
<gene>
    <name evidence="2" type="ORF">KCH_08880</name>
</gene>
<dbReference type="HOGENOM" id="CLU_801171_0_0_11"/>
<feature type="compositionally biased region" description="Basic residues" evidence="1">
    <location>
        <begin position="211"/>
        <end position="221"/>
    </location>
</feature>
<feature type="compositionally biased region" description="Basic and acidic residues" evidence="1">
    <location>
        <begin position="274"/>
        <end position="293"/>
    </location>
</feature>
<keyword evidence="3" id="KW-1185">Reference proteome</keyword>